<evidence type="ECO:0000313" key="1">
    <source>
        <dbReference type="EMBL" id="PZQ17919.1"/>
    </source>
</evidence>
<protein>
    <submittedName>
        <fullName evidence="1">DUF177 domain-containing protein</fullName>
    </submittedName>
</protein>
<dbReference type="EMBL" id="QFPN01000002">
    <property type="protein sequence ID" value="PZQ17919.1"/>
    <property type="molecule type" value="Genomic_DNA"/>
</dbReference>
<proteinExistence type="predicted"/>
<comment type="caution">
    <text evidence="1">The sequence shown here is derived from an EMBL/GenBank/DDBJ whole genome shotgun (WGS) entry which is preliminary data.</text>
</comment>
<name>A0A2W5KPE6_ANCNO</name>
<dbReference type="Proteomes" id="UP000249577">
    <property type="component" value="Unassembled WGS sequence"/>
</dbReference>
<reference evidence="1 2" key="1">
    <citation type="submission" date="2017-08" db="EMBL/GenBank/DDBJ databases">
        <title>Infants hospitalized years apart are colonized by the same room-sourced microbial strains.</title>
        <authorList>
            <person name="Brooks B."/>
            <person name="Olm M.R."/>
            <person name="Firek B.A."/>
            <person name="Baker R."/>
            <person name="Thomas B.C."/>
            <person name="Morowitz M.J."/>
            <person name="Banfield J.F."/>
        </authorList>
    </citation>
    <scope>NUCLEOTIDE SEQUENCE [LARGE SCALE GENOMIC DNA]</scope>
    <source>
        <strain evidence="1">S2_005_003_R2_43</strain>
    </source>
</reference>
<gene>
    <name evidence="1" type="ORF">DI565_04110</name>
</gene>
<dbReference type="InterPro" id="IPR003772">
    <property type="entry name" value="YceD"/>
</dbReference>
<dbReference type="Pfam" id="PF02620">
    <property type="entry name" value="YceD"/>
    <property type="match status" value="1"/>
</dbReference>
<sequence>MTDGPLHRLLIVATVPPEGLQVEIVADARERESLARANDLPSVERFVARLEARHAGRDGLSVRGRLEAEATRVCVVTLEPFVEEIREEVELRFAPEVEAAGHDDAEGDDPPDPIVGGQVDLGAAVAEFFTLGLDPYPRKPGAAFDPSALRDESGSPFAALKALKGGKDEA</sequence>
<organism evidence="1 2">
    <name type="scientific">Ancylobacter novellus</name>
    <name type="common">Thiobacillus novellus</name>
    <dbReference type="NCBI Taxonomy" id="921"/>
    <lineage>
        <taxon>Bacteria</taxon>
        <taxon>Pseudomonadati</taxon>
        <taxon>Pseudomonadota</taxon>
        <taxon>Alphaproteobacteria</taxon>
        <taxon>Hyphomicrobiales</taxon>
        <taxon>Xanthobacteraceae</taxon>
        <taxon>Ancylobacter</taxon>
    </lineage>
</organism>
<dbReference type="AlphaFoldDB" id="A0A2W5KPE6"/>
<accession>A0A2W5KPE6</accession>
<evidence type="ECO:0000313" key="2">
    <source>
        <dbReference type="Proteomes" id="UP000249577"/>
    </source>
</evidence>